<dbReference type="OrthoDB" id="10590562at2759"/>
<evidence type="ECO:0000313" key="2">
    <source>
        <dbReference type="Proteomes" id="UP000008065"/>
    </source>
</evidence>
<protein>
    <submittedName>
        <fullName evidence="1">Uncharacterized protein</fullName>
    </submittedName>
</protein>
<dbReference type="AlphaFoldDB" id="F8MFM4"/>
<dbReference type="HOGENOM" id="CLU_1326720_0_0_1"/>
<gene>
    <name evidence="1" type="ORF">NEUTE1DRAFT_108790</name>
</gene>
<reference evidence="2" key="1">
    <citation type="journal article" date="2011" name="Genetics">
        <title>Massive changes in genome architecture accompany the transition to self-fertility in the filamentous fungus Neurospora tetrasperma.</title>
        <authorList>
            <person name="Ellison C.E."/>
            <person name="Stajich J.E."/>
            <person name="Jacobson D.J."/>
            <person name="Natvig D.O."/>
            <person name="Lapidus A."/>
            <person name="Foster B."/>
            <person name="Aerts A."/>
            <person name="Riley R."/>
            <person name="Lindquist E.A."/>
            <person name="Grigoriev I.V."/>
            <person name="Taylor J.W."/>
        </authorList>
    </citation>
    <scope>NUCLEOTIDE SEQUENCE [LARGE SCALE GENOMIC DNA]</scope>
    <source>
        <strain evidence="2">FGSC 2508 / P0657</strain>
    </source>
</reference>
<proteinExistence type="predicted"/>
<dbReference type="KEGG" id="nte:NEUTE1DRAFT108790"/>
<dbReference type="GeneID" id="20822418"/>
<dbReference type="RefSeq" id="XP_009849507.1">
    <property type="nucleotide sequence ID" value="XM_009851205.1"/>
</dbReference>
<name>F8MFM4_NEUT8</name>
<sequence>MSTRQIIADPADGARLDGGGLGLRLRSSFMLSAVSIGIRPGIAVVFTSRGKSFARLILSTWRFLPVSGWFSGWEEIEVIAKDGKWKLLADHGVERLRDVQPQLIKLLPSSCFRSTMSRITTIKAAGPQTRLEPHLDVGDAYNFQNHVTGRSQLAWIKGKCRTQESVRLNQQLGPDVSTAVFLAVVEGHEKFLSAKTLATRPGDRYAL</sequence>
<dbReference type="Proteomes" id="UP000008065">
    <property type="component" value="Unassembled WGS sequence"/>
</dbReference>
<evidence type="ECO:0000313" key="1">
    <source>
        <dbReference type="EMBL" id="EGO59250.1"/>
    </source>
</evidence>
<accession>F8MFM4</accession>
<organism evidence="1 2">
    <name type="scientific">Neurospora tetrasperma (strain FGSC 2508 / ATCC MYA-4615 / P0657)</name>
    <dbReference type="NCBI Taxonomy" id="510951"/>
    <lineage>
        <taxon>Eukaryota</taxon>
        <taxon>Fungi</taxon>
        <taxon>Dikarya</taxon>
        <taxon>Ascomycota</taxon>
        <taxon>Pezizomycotina</taxon>
        <taxon>Sordariomycetes</taxon>
        <taxon>Sordariomycetidae</taxon>
        <taxon>Sordariales</taxon>
        <taxon>Sordariaceae</taxon>
        <taxon>Neurospora</taxon>
    </lineage>
</organism>
<keyword evidence="2" id="KW-1185">Reference proteome</keyword>
<dbReference type="VEuPathDB" id="FungiDB:NEUTE1DRAFT_108790"/>
<dbReference type="EMBL" id="GL891303">
    <property type="protein sequence ID" value="EGO59250.1"/>
    <property type="molecule type" value="Genomic_DNA"/>
</dbReference>